<dbReference type="SUPFAM" id="SSF52540">
    <property type="entry name" value="P-loop containing nucleoside triphosphate hydrolases"/>
    <property type="match status" value="1"/>
</dbReference>
<keyword evidence="9" id="KW-1185">Reference proteome</keyword>
<keyword evidence="2 5" id="KW-0500">Molybdenum</keyword>
<keyword evidence="1" id="KW-0813">Transport</keyword>
<dbReference type="GO" id="GO:0015689">
    <property type="term" value="P:molybdate ion transport"/>
    <property type="evidence" value="ECO:0007669"/>
    <property type="project" value="InterPro"/>
</dbReference>
<evidence type="ECO:0000256" key="1">
    <source>
        <dbReference type="ARBA" id="ARBA00022448"/>
    </source>
</evidence>
<dbReference type="GO" id="GO:0005524">
    <property type="term" value="F:ATP binding"/>
    <property type="evidence" value="ECO:0007669"/>
    <property type="project" value="UniProtKB-KW"/>
</dbReference>
<dbReference type="GO" id="GO:0016887">
    <property type="term" value="F:ATP hydrolysis activity"/>
    <property type="evidence" value="ECO:0007669"/>
    <property type="project" value="InterPro"/>
</dbReference>
<dbReference type="PROSITE" id="PS50893">
    <property type="entry name" value="ABC_TRANSPORTER_2"/>
    <property type="match status" value="1"/>
</dbReference>
<sequence length="385" mass="39065">MTALDAHVVVRRAGGGKGTGGGPGGQGGGEDTAFTLDVALQAAPGEVLAVLGPNGAGKSTLLGVLAGLLRPDAGHVRLGETTVAAPGVHVPPHRRGVGLLAQQALLFPHLTALGNVAFGPRAHGVPRREAEERARALLAAVDAGELADRRPARMSGGQQQRVALARALAPEPDLLLLDEPLAALDVDATPAMRSLLRRVVRAAGQTAVLVTHSALDALVLSDRVVVLTDGRVVEQGPTREVLARPRSAFTARIAGLDLVPGTARADGLRTADGIVVTGRDGGAADGEPAVAVFPPSAVAVFAERPHGSPRNVLPVLLAAIEPHGDVVRLRAAPVPDGPAWVDGLAADVTPAAVADLGAEPGARLWFAVKATEVAIHPVGDQTGRG</sequence>
<name>A0A543E227_9PSEU</name>
<dbReference type="InterPro" id="IPR008995">
    <property type="entry name" value="Mo/tungstate-bd_C_term_dom"/>
</dbReference>
<protein>
    <submittedName>
        <fullName evidence="8">Molybdate transport system ATP-binding protein</fullName>
    </submittedName>
</protein>
<dbReference type="EMBL" id="VFPA01000001">
    <property type="protein sequence ID" value="TQM15651.1"/>
    <property type="molecule type" value="Genomic_DNA"/>
</dbReference>
<dbReference type="Pfam" id="PF00005">
    <property type="entry name" value="ABC_tran"/>
    <property type="match status" value="1"/>
</dbReference>
<accession>A0A543E227</accession>
<comment type="caution">
    <text evidence="8">The sequence shown here is derived from an EMBL/GenBank/DDBJ whole genome shotgun (WGS) entry which is preliminary data.</text>
</comment>
<reference evidence="8 9" key="1">
    <citation type="submission" date="2019-06" db="EMBL/GenBank/DDBJ databases">
        <title>Sequencing the genomes of 1000 actinobacteria strains.</title>
        <authorList>
            <person name="Klenk H.-P."/>
        </authorList>
    </citation>
    <scope>NUCLEOTIDE SEQUENCE [LARGE SCALE GENOMIC DNA]</scope>
    <source>
        <strain evidence="8 9">DSM 45301</strain>
    </source>
</reference>
<dbReference type="Gene3D" id="3.40.50.300">
    <property type="entry name" value="P-loop containing nucleotide triphosphate hydrolases"/>
    <property type="match status" value="1"/>
</dbReference>
<dbReference type="InterPro" id="IPR003439">
    <property type="entry name" value="ABC_transporter-like_ATP-bd"/>
</dbReference>
<dbReference type="InterPro" id="IPR017871">
    <property type="entry name" value="ABC_transporter-like_CS"/>
</dbReference>
<dbReference type="Proteomes" id="UP000315677">
    <property type="component" value="Unassembled WGS sequence"/>
</dbReference>
<keyword evidence="3" id="KW-0547">Nucleotide-binding</keyword>
<keyword evidence="4 8" id="KW-0067">ATP-binding</keyword>
<feature type="domain" description="Mop" evidence="7">
    <location>
        <begin position="306"/>
        <end position="377"/>
    </location>
</feature>
<evidence type="ECO:0000256" key="2">
    <source>
        <dbReference type="ARBA" id="ARBA00022505"/>
    </source>
</evidence>
<dbReference type="InterPro" id="IPR003593">
    <property type="entry name" value="AAA+_ATPase"/>
</dbReference>
<dbReference type="InterPro" id="IPR005116">
    <property type="entry name" value="Transp-assoc_OB_typ1"/>
</dbReference>
<dbReference type="InterPro" id="IPR050093">
    <property type="entry name" value="ABC_SmlMolc_Importer"/>
</dbReference>
<evidence type="ECO:0000256" key="3">
    <source>
        <dbReference type="ARBA" id="ARBA00022741"/>
    </source>
</evidence>
<dbReference type="Gene3D" id="2.40.50.100">
    <property type="match status" value="1"/>
</dbReference>
<dbReference type="SUPFAM" id="SSF50331">
    <property type="entry name" value="MOP-like"/>
    <property type="match status" value="1"/>
</dbReference>
<evidence type="ECO:0000313" key="8">
    <source>
        <dbReference type="EMBL" id="TQM15651.1"/>
    </source>
</evidence>
<evidence type="ECO:0000256" key="5">
    <source>
        <dbReference type="PROSITE-ProRule" id="PRU01213"/>
    </source>
</evidence>
<dbReference type="PROSITE" id="PS00211">
    <property type="entry name" value="ABC_TRANSPORTER_1"/>
    <property type="match status" value="1"/>
</dbReference>
<evidence type="ECO:0000259" key="6">
    <source>
        <dbReference type="PROSITE" id="PS50893"/>
    </source>
</evidence>
<dbReference type="AlphaFoldDB" id="A0A543E227"/>
<organism evidence="8 9">
    <name type="scientific">Pseudonocardia kunmingensis</name>
    <dbReference type="NCBI Taxonomy" id="630975"/>
    <lineage>
        <taxon>Bacteria</taxon>
        <taxon>Bacillati</taxon>
        <taxon>Actinomycetota</taxon>
        <taxon>Actinomycetes</taxon>
        <taxon>Pseudonocardiales</taxon>
        <taxon>Pseudonocardiaceae</taxon>
        <taxon>Pseudonocardia</taxon>
    </lineage>
</organism>
<dbReference type="SMART" id="SM00382">
    <property type="entry name" value="AAA"/>
    <property type="match status" value="1"/>
</dbReference>
<dbReference type="PANTHER" id="PTHR42781:SF4">
    <property type="entry name" value="SPERMIDINE_PUTRESCINE IMPORT ATP-BINDING PROTEIN POTA"/>
    <property type="match status" value="1"/>
</dbReference>
<dbReference type="InterPro" id="IPR027417">
    <property type="entry name" value="P-loop_NTPase"/>
</dbReference>
<gene>
    <name evidence="8" type="ORF">FB558_2441</name>
</gene>
<dbReference type="PROSITE" id="PS51866">
    <property type="entry name" value="MOP"/>
    <property type="match status" value="1"/>
</dbReference>
<proteinExistence type="predicted"/>
<evidence type="ECO:0000259" key="7">
    <source>
        <dbReference type="PROSITE" id="PS51866"/>
    </source>
</evidence>
<dbReference type="PANTHER" id="PTHR42781">
    <property type="entry name" value="SPERMIDINE/PUTRESCINE IMPORT ATP-BINDING PROTEIN POTA"/>
    <property type="match status" value="1"/>
</dbReference>
<feature type="domain" description="ABC transporter" evidence="6">
    <location>
        <begin position="4"/>
        <end position="254"/>
    </location>
</feature>
<dbReference type="Pfam" id="PF03459">
    <property type="entry name" value="TOBE"/>
    <property type="match status" value="1"/>
</dbReference>
<evidence type="ECO:0000313" key="9">
    <source>
        <dbReference type="Proteomes" id="UP000315677"/>
    </source>
</evidence>
<evidence type="ECO:0000256" key="4">
    <source>
        <dbReference type="ARBA" id="ARBA00022840"/>
    </source>
</evidence>
<dbReference type="InterPro" id="IPR004606">
    <property type="entry name" value="Mop_domain"/>
</dbReference>